<name>A0A1X9SIW8_9CAUD</name>
<protein>
    <submittedName>
        <fullName evidence="1">Uncharacterized protein</fullName>
    </submittedName>
</protein>
<dbReference type="Proteomes" id="UP000225347">
    <property type="component" value="Segment"/>
</dbReference>
<sequence length="113" mass="13363">MGIVLVSKRTDNFIYFCKYYFSDYLPSLGIEVLNHNETSHGTMEGVKTYYIANILYEGQELTITIDLEEFNNATSMHNMLEIVNKHTYNCMFMYNMDTHGTEDIDDFFKLMYF</sequence>
<evidence type="ECO:0000313" key="2">
    <source>
        <dbReference type="Proteomes" id="UP000225347"/>
    </source>
</evidence>
<gene>
    <name evidence="1" type="ORF">qdsa002_62</name>
</gene>
<proteinExistence type="predicted"/>
<reference evidence="1 2" key="1">
    <citation type="submission" date="2017-03" db="EMBL/GenBank/DDBJ databases">
        <title>Efficacy of two virulent bacteriophages, qdsa001 and qdsa002, against Staphylococcus aureus biofilms and their genome analysis.</title>
        <authorList>
            <person name="Lv X."/>
            <person name="Wang J."/>
            <person name="Lin H."/>
        </authorList>
    </citation>
    <scope>NUCLEOTIDE SEQUENCE [LARGE SCALE GENOMIC DNA]</scope>
</reference>
<accession>A0A1X9SIW8</accession>
<dbReference type="EMBL" id="KY779849">
    <property type="protein sequence ID" value="ARQ96019.1"/>
    <property type="molecule type" value="Genomic_DNA"/>
</dbReference>
<evidence type="ECO:0000313" key="1">
    <source>
        <dbReference type="EMBL" id="ARQ96019.1"/>
    </source>
</evidence>
<organism evidence="1 2">
    <name type="scientific">Staphylococcus phage qdsa002</name>
    <dbReference type="NCBI Taxonomy" id="1970746"/>
    <lineage>
        <taxon>Viruses</taxon>
        <taxon>Duplodnaviria</taxon>
        <taxon>Heunggongvirae</taxon>
        <taxon>Uroviricota</taxon>
        <taxon>Caudoviricetes</taxon>
        <taxon>Herelleviridae</taxon>
        <taxon>Twortvirinae</taxon>
        <taxon>Kayvirus</taxon>
        <taxon>Kayvirus G15</taxon>
    </lineage>
</organism>